<protein>
    <submittedName>
        <fullName evidence="7">CSMD3-like protein</fullName>
    </submittedName>
</protein>
<name>A0ABY7DF00_MYAAR</name>
<accession>A0ABY7DF00</accession>
<feature type="disulfide bond" evidence="4">
    <location>
        <begin position="140"/>
        <end position="167"/>
    </location>
</feature>
<evidence type="ECO:0000256" key="3">
    <source>
        <dbReference type="ARBA" id="ARBA00023157"/>
    </source>
</evidence>
<feature type="compositionally biased region" description="Basic and acidic residues" evidence="5">
    <location>
        <begin position="29"/>
        <end position="38"/>
    </location>
</feature>
<feature type="compositionally biased region" description="Polar residues" evidence="5">
    <location>
        <begin position="39"/>
        <end position="48"/>
    </location>
</feature>
<proteinExistence type="predicted"/>
<evidence type="ECO:0000313" key="8">
    <source>
        <dbReference type="Proteomes" id="UP001164746"/>
    </source>
</evidence>
<keyword evidence="1" id="KW-0732">Signal</keyword>
<evidence type="ECO:0000259" key="6">
    <source>
        <dbReference type="PROSITE" id="PS50923"/>
    </source>
</evidence>
<dbReference type="SUPFAM" id="SSF57535">
    <property type="entry name" value="Complement control module/SCR domain"/>
    <property type="match status" value="2"/>
</dbReference>
<dbReference type="InterPro" id="IPR035976">
    <property type="entry name" value="Sushi/SCR/CCP_sf"/>
</dbReference>
<dbReference type="InterPro" id="IPR000436">
    <property type="entry name" value="Sushi_SCR_CCP_dom"/>
</dbReference>
<dbReference type="PANTHER" id="PTHR45656:SF4">
    <property type="entry name" value="PROTEIN CBR-CLEC-78"/>
    <property type="match status" value="1"/>
</dbReference>
<evidence type="ECO:0000313" key="7">
    <source>
        <dbReference type="EMBL" id="WAQ96222.1"/>
    </source>
</evidence>
<evidence type="ECO:0000256" key="1">
    <source>
        <dbReference type="ARBA" id="ARBA00022729"/>
    </source>
</evidence>
<sequence length="232" mass="25476">MATYKHLTSNYNQSFISYSKYFSELEKPHEADRNHSNTDMDLSLSVRSDGTRREPSSFSENCHECSKPHFYPLHHPPPLSLPQHPSLAYQPLFLCIFSFNQSIVIFCMGNITITDSNNNNHSSSPVSGPYVEGDTVTYTCSTGYAKTAGDLVHTCTSGAWTGTLPTCSILTCVPASVPNSSKSPDQATYDYATSVTYSCTTGYEHTGGDLTRTCQADTTWSGTTPACSRMHF</sequence>
<evidence type="ECO:0000256" key="5">
    <source>
        <dbReference type="SAM" id="MobiDB-lite"/>
    </source>
</evidence>
<keyword evidence="3 4" id="KW-1015">Disulfide bond</keyword>
<feature type="compositionally biased region" description="Basic and acidic residues" evidence="5">
    <location>
        <begin position="49"/>
        <end position="60"/>
    </location>
</feature>
<feature type="domain" description="Sushi" evidence="6">
    <location>
        <begin position="105"/>
        <end position="169"/>
    </location>
</feature>
<keyword evidence="4" id="KW-0768">Sushi</keyword>
<feature type="domain" description="Sushi" evidence="6">
    <location>
        <begin position="170"/>
        <end position="229"/>
    </location>
</feature>
<dbReference type="Proteomes" id="UP001164746">
    <property type="component" value="Chromosome 2"/>
</dbReference>
<dbReference type="EMBL" id="CP111013">
    <property type="protein sequence ID" value="WAQ96222.1"/>
    <property type="molecule type" value="Genomic_DNA"/>
</dbReference>
<dbReference type="SMART" id="SM00032">
    <property type="entry name" value="CCP"/>
    <property type="match status" value="2"/>
</dbReference>
<dbReference type="PROSITE" id="PS50923">
    <property type="entry name" value="SUSHI"/>
    <property type="match status" value="2"/>
</dbReference>
<dbReference type="Pfam" id="PF00084">
    <property type="entry name" value="Sushi"/>
    <property type="match status" value="2"/>
</dbReference>
<dbReference type="InterPro" id="IPR051277">
    <property type="entry name" value="SEZ6_CSMD_C4BPB_Regulators"/>
</dbReference>
<keyword evidence="8" id="KW-1185">Reference proteome</keyword>
<dbReference type="PANTHER" id="PTHR45656">
    <property type="entry name" value="PROTEIN CBR-CLEC-78"/>
    <property type="match status" value="1"/>
</dbReference>
<evidence type="ECO:0000256" key="4">
    <source>
        <dbReference type="PROSITE-ProRule" id="PRU00302"/>
    </source>
</evidence>
<dbReference type="CDD" id="cd00033">
    <property type="entry name" value="CCP"/>
    <property type="match status" value="2"/>
</dbReference>
<dbReference type="Gene3D" id="2.10.70.10">
    <property type="entry name" value="Complement Module, domain 1"/>
    <property type="match status" value="2"/>
</dbReference>
<organism evidence="7 8">
    <name type="scientific">Mya arenaria</name>
    <name type="common">Soft-shell clam</name>
    <dbReference type="NCBI Taxonomy" id="6604"/>
    <lineage>
        <taxon>Eukaryota</taxon>
        <taxon>Metazoa</taxon>
        <taxon>Spiralia</taxon>
        <taxon>Lophotrochozoa</taxon>
        <taxon>Mollusca</taxon>
        <taxon>Bivalvia</taxon>
        <taxon>Autobranchia</taxon>
        <taxon>Heteroconchia</taxon>
        <taxon>Euheterodonta</taxon>
        <taxon>Imparidentia</taxon>
        <taxon>Neoheterodontei</taxon>
        <taxon>Myida</taxon>
        <taxon>Myoidea</taxon>
        <taxon>Myidae</taxon>
        <taxon>Mya</taxon>
    </lineage>
</organism>
<keyword evidence="2" id="KW-0677">Repeat</keyword>
<feature type="region of interest" description="Disordered" evidence="5">
    <location>
        <begin position="29"/>
        <end position="60"/>
    </location>
</feature>
<reference evidence="7" key="1">
    <citation type="submission" date="2022-11" db="EMBL/GenBank/DDBJ databases">
        <title>Centuries of genome instability and evolution in soft-shell clam transmissible cancer (bioRxiv).</title>
        <authorList>
            <person name="Hart S.F.M."/>
            <person name="Yonemitsu M.A."/>
            <person name="Giersch R.M."/>
            <person name="Beal B.F."/>
            <person name="Arriagada G."/>
            <person name="Davis B.W."/>
            <person name="Ostrander E.A."/>
            <person name="Goff S.P."/>
            <person name="Metzger M.J."/>
        </authorList>
    </citation>
    <scope>NUCLEOTIDE SEQUENCE</scope>
    <source>
        <strain evidence="7">MELC-2E11</strain>
        <tissue evidence="7">Siphon/mantle</tissue>
    </source>
</reference>
<evidence type="ECO:0000256" key="2">
    <source>
        <dbReference type="ARBA" id="ARBA00022737"/>
    </source>
</evidence>
<comment type="caution">
    <text evidence="4">Lacks conserved residue(s) required for the propagation of feature annotation.</text>
</comment>
<gene>
    <name evidence="7" type="ORF">MAR_028912</name>
</gene>